<dbReference type="EMBL" id="HE796683">
    <property type="protein sequence ID" value="CCG98806.1"/>
    <property type="molecule type" value="Genomic_DNA"/>
</dbReference>
<dbReference type="Gene3D" id="3.30.565.10">
    <property type="entry name" value="Histidine kinase-like ATPase, C-terminal domain"/>
    <property type="match status" value="1"/>
</dbReference>
<name>I0K3V3_9BACT</name>
<dbReference type="Pfam" id="PF07495">
    <property type="entry name" value="Y_Y_Y"/>
    <property type="match status" value="1"/>
</dbReference>
<dbReference type="GO" id="GO:0000155">
    <property type="term" value="F:phosphorelay sensor kinase activity"/>
    <property type="evidence" value="ECO:0007669"/>
    <property type="project" value="InterPro"/>
</dbReference>
<feature type="transmembrane region" description="Helical" evidence="2">
    <location>
        <begin position="791"/>
        <end position="809"/>
    </location>
</feature>
<evidence type="ECO:0000256" key="2">
    <source>
        <dbReference type="SAM" id="Phobius"/>
    </source>
</evidence>
<keyword evidence="4" id="KW-0418">Kinase</keyword>
<dbReference type="GO" id="GO:0016020">
    <property type="term" value="C:membrane"/>
    <property type="evidence" value="ECO:0007669"/>
    <property type="project" value="InterPro"/>
</dbReference>
<dbReference type="KEGG" id="fae:FAES_0795"/>
<dbReference type="InterPro" id="IPR013783">
    <property type="entry name" value="Ig-like_fold"/>
</dbReference>
<keyword evidence="4" id="KW-0808">Transferase</keyword>
<evidence type="ECO:0000313" key="5">
    <source>
        <dbReference type="Proteomes" id="UP000011058"/>
    </source>
</evidence>
<keyword evidence="2" id="KW-1133">Transmembrane helix</keyword>
<accession>I0K3V3</accession>
<reference evidence="4 5" key="1">
    <citation type="journal article" date="2012" name="J. Bacteriol.">
        <title>Genome Sequence of Fibrella aestuarina BUZ 2T, a Filamentous Marine Bacterium.</title>
        <authorList>
            <person name="Filippini M."/>
            <person name="Qi W."/>
            <person name="Blom J."/>
            <person name="Goesmann A."/>
            <person name="Smits T.H."/>
            <person name="Bagheri H.C."/>
        </authorList>
    </citation>
    <scope>NUCLEOTIDE SEQUENCE [LARGE SCALE GENOMIC DNA]</scope>
    <source>
        <strain evidence="5">BUZ 2T</strain>
    </source>
</reference>
<dbReference type="PROSITE" id="PS50109">
    <property type="entry name" value="HIS_KIN"/>
    <property type="match status" value="1"/>
</dbReference>
<dbReference type="PANTHER" id="PTHR43547">
    <property type="entry name" value="TWO-COMPONENT HISTIDINE KINASE"/>
    <property type="match status" value="1"/>
</dbReference>
<dbReference type="InterPro" id="IPR011123">
    <property type="entry name" value="Y_Y_Y"/>
</dbReference>
<dbReference type="SUPFAM" id="SSF63829">
    <property type="entry name" value="Calcium-dependent phosphotriesterase"/>
    <property type="match status" value="3"/>
</dbReference>
<dbReference type="eggNOG" id="COG4585">
    <property type="taxonomic scope" value="Bacteria"/>
</dbReference>
<gene>
    <name evidence="4" type="ORF">FAES_0795</name>
</gene>
<dbReference type="InterPro" id="IPR011110">
    <property type="entry name" value="Reg_prop"/>
</dbReference>
<evidence type="ECO:0000256" key="1">
    <source>
        <dbReference type="ARBA" id="ARBA00022553"/>
    </source>
</evidence>
<dbReference type="RefSeq" id="WP_015329906.1">
    <property type="nucleotide sequence ID" value="NC_020054.1"/>
</dbReference>
<evidence type="ECO:0000313" key="4">
    <source>
        <dbReference type="EMBL" id="CCG98806.1"/>
    </source>
</evidence>
<dbReference type="InterPro" id="IPR015943">
    <property type="entry name" value="WD40/YVTN_repeat-like_dom_sf"/>
</dbReference>
<protein>
    <submittedName>
        <fullName evidence="4">Histidine kinase</fullName>
        <ecNumber evidence="4">2.7.13.3</ecNumber>
    </submittedName>
</protein>
<dbReference type="Gene3D" id="1.20.5.1930">
    <property type="match status" value="1"/>
</dbReference>
<keyword evidence="2" id="KW-0472">Membrane</keyword>
<keyword evidence="1" id="KW-0597">Phosphoprotein</keyword>
<dbReference type="OrthoDB" id="9778366at2"/>
<dbReference type="Gene3D" id="2.130.10.10">
    <property type="entry name" value="YVTN repeat-like/Quinoprotein amine dehydrogenase"/>
    <property type="match status" value="3"/>
</dbReference>
<proteinExistence type="predicted"/>
<dbReference type="InterPro" id="IPR011712">
    <property type="entry name" value="Sig_transdc_His_kin_sub3_dim/P"/>
</dbReference>
<evidence type="ECO:0000259" key="3">
    <source>
        <dbReference type="PROSITE" id="PS50109"/>
    </source>
</evidence>
<dbReference type="Proteomes" id="UP000011058">
    <property type="component" value="Chromosome"/>
</dbReference>
<dbReference type="CDD" id="cd16917">
    <property type="entry name" value="HATPase_UhpB-NarQ-NarX-like"/>
    <property type="match status" value="1"/>
</dbReference>
<dbReference type="eggNOG" id="COG3292">
    <property type="taxonomic scope" value="Bacteria"/>
</dbReference>
<keyword evidence="2" id="KW-0812">Transmembrane</keyword>
<dbReference type="Gene3D" id="2.60.40.10">
    <property type="entry name" value="Immunoglobulins"/>
    <property type="match status" value="1"/>
</dbReference>
<dbReference type="EC" id="2.7.13.3" evidence="4"/>
<organism evidence="4 5">
    <name type="scientific">Fibrella aestuarina BUZ 2</name>
    <dbReference type="NCBI Taxonomy" id="1166018"/>
    <lineage>
        <taxon>Bacteria</taxon>
        <taxon>Pseudomonadati</taxon>
        <taxon>Bacteroidota</taxon>
        <taxon>Cytophagia</taxon>
        <taxon>Cytophagales</taxon>
        <taxon>Spirosomataceae</taxon>
        <taxon>Fibrella</taxon>
    </lineage>
</organism>
<dbReference type="AlphaFoldDB" id="I0K3V3"/>
<dbReference type="Pfam" id="PF07730">
    <property type="entry name" value="HisKA_3"/>
    <property type="match status" value="1"/>
</dbReference>
<dbReference type="PANTHER" id="PTHR43547:SF2">
    <property type="entry name" value="HYBRID SIGNAL TRANSDUCTION HISTIDINE KINASE C"/>
    <property type="match status" value="1"/>
</dbReference>
<dbReference type="GO" id="GO:0046983">
    <property type="term" value="F:protein dimerization activity"/>
    <property type="evidence" value="ECO:0007669"/>
    <property type="project" value="InterPro"/>
</dbReference>
<dbReference type="InterPro" id="IPR036890">
    <property type="entry name" value="HATPase_C_sf"/>
</dbReference>
<feature type="domain" description="Histidine kinase" evidence="3">
    <location>
        <begin position="841"/>
        <end position="1030"/>
    </location>
</feature>
<dbReference type="Pfam" id="PF07494">
    <property type="entry name" value="Reg_prop"/>
    <property type="match status" value="3"/>
</dbReference>
<keyword evidence="5" id="KW-1185">Reference proteome</keyword>
<dbReference type="InterPro" id="IPR003594">
    <property type="entry name" value="HATPase_dom"/>
</dbReference>
<dbReference type="STRING" id="1166018.FAES_0795"/>
<dbReference type="InterPro" id="IPR005467">
    <property type="entry name" value="His_kinase_dom"/>
</dbReference>
<dbReference type="Pfam" id="PF02518">
    <property type="entry name" value="HATPase_c"/>
    <property type="match status" value="1"/>
</dbReference>
<dbReference type="HOGENOM" id="CLU_000445_28_2_10"/>
<dbReference type="SMART" id="SM00387">
    <property type="entry name" value="HATPase_c"/>
    <property type="match status" value="1"/>
</dbReference>
<dbReference type="SUPFAM" id="SSF55874">
    <property type="entry name" value="ATPase domain of HSP90 chaperone/DNA topoisomerase II/histidine kinase"/>
    <property type="match status" value="1"/>
</dbReference>
<sequence length="1049" mass="119658">MPARPDPLLPPAHFRLEHIGVSNGLTQGSVYFMHKDSRGFMWFGTQDGLNRYDGQRFRTYRADDRRAGNIRGLNIFGIVEDPQGNLWIGTEEGLNRYDRLTDRFTCYYTNPPRPNTRPTPDRTLPFYVDAHALLYLSETQGLVRLDYRTDKKEVLNPSLKPRREYNMQSSTVRTPADDIWLHAESGLLRYNLAERKVYRYFSSHPDNAFGTPQTVFSFYIDQSNVAWIGTAEGLIRFDHRAGTARTYPLAGTTSPGPVYSIDDDTFGRLWLGTQQRGVLYFDTRTRLYGTVENPPNNMVLLSRFEVSKLMVDNQGIIWANIDPDGIVKMIPDAFMFSGINRNFQSKQSPVEQQLSSYTIRSFAEFAITPADRQRASLPLWVGNEAGIDVIDPQTGQVLRRYLTHTVRNSQSMHNQVKHLYADSYGRMWVGTQGGAYLFHPRDESFEILPFVPAKPAPASGEQNTNFARRLVALSADSLLAATEDGLYLMSLAKRRWQKRPELANDNIFSLHWQSGTRRLWVGTYLNGFTCYQLPPEGSSAPWRRVLNGLMGYTILHFHDDPARNTIWLSTDRGLAALNRETNRIRLYSERDGLANSFIYGVLADSNNNLWMSTNRGIVRFDVNNANFKNFGLSDGLQGLEFNGNAYLKTQQGFLYFGGINGFNVCRPELYHSTRTNPPVYFYNLRINEEAPVGQTVISELKELHLDHSQNTFSLEFSAVDYLSSGTNRYAYKLTGYDNDWVEAGERNYARYANVPPDTYTLEVRAANKDGHWSNRVQKLVIYISPPFWRTWPFILGLILATTGLILYWVRYREEAIRKQQSEQLRLAFDVQEQVKKDIARDLHDEIGTRLATLKLYTTQMARYAGDDDAPRSLRNAINSLINDIISDVRDLLRELNPRTLEQYGFGPALEELLERISATGAIETQLILDESLPRLPINTETMLYRIVQELVNNTLKHANASQIDITCRYREDRLQLTYADNGQGFSYERTHQGLGIGNIESRVVMLQGSIQWQTEAGKGTSVVLLVPLPYADGKPRRVQTSIKIPSVSG</sequence>